<dbReference type="PANTHER" id="PTHR41244:SF1">
    <property type="entry name" value="GLYCOSYLTRANSFERASE"/>
    <property type="match status" value="1"/>
</dbReference>
<dbReference type="GO" id="GO:0016787">
    <property type="term" value="F:hydrolase activity"/>
    <property type="evidence" value="ECO:0007669"/>
    <property type="project" value="UniProtKB-KW"/>
</dbReference>
<dbReference type="Gene3D" id="3.90.550.10">
    <property type="entry name" value="Spore Coat Polysaccharide Biosynthesis Protein SpsA, Chain A"/>
    <property type="match status" value="1"/>
</dbReference>
<keyword evidence="1" id="KW-0378">Hydrolase</keyword>
<proteinExistence type="predicted"/>
<dbReference type="Pfam" id="PF13641">
    <property type="entry name" value="Glyco_tranf_2_3"/>
    <property type="match status" value="1"/>
</dbReference>
<gene>
    <name evidence="1" type="ORF">JKL49_24910</name>
</gene>
<accession>A0A974S8L0</accession>
<evidence type="ECO:0000313" key="1">
    <source>
        <dbReference type="EMBL" id="QQZ49906.1"/>
    </source>
</evidence>
<dbReference type="EMBL" id="CP068570">
    <property type="protein sequence ID" value="QQZ49906.1"/>
    <property type="molecule type" value="Genomic_DNA"/>
</dbReference>
<dbReference type="SUPFAM" id="SSF53448">
    <property type="entry name" value="Nucleotide-diphospho-sugar transferases"/>
    <property type="match status" value="1"/>
</dbReference>
<dbReference type="InterPro" id="IPR032719">
    <property type="entry name" value="WbsX"/>
</dbReference>
<dbReference type="PANTHER" id="PTHR41244">
    <property type="entry name" value="RHAMNAN SYNTHESIS F"/>
    <property type="match status" value="1"/>
</dbReference>
<dbReference type="Pfam" id="PF14307">
    <property type="entry name" value="Glyco_tran_WbsX"/>
    <property type="match status" value="1"/>
</dbReference>
<sequence length="267" mass="29919">MLFPDGRLQEAGARIGVDGTSEMIGLFDDPSLPRWNVRREVDYASGACLALRREVFADLGGFDIVFAPAYCEDADLCFRLRERGLRIVYEPTSEIVHHLSVTANSIDVGYKHRLATRNQQAFVQRWGERLEGLNTVRTIAFHLPQFHTIPENDRWWGAGFTEWTNVTRALPNYRGHYQPHLPADLGFYDLSDPAALKRQGAGRPVRDRRLLPLFLLVLRRPPGAGKTAGAPADRGGGRLPLLPLLGQRELDPHLGRSVQRRAAGPDL</sequence>
<dbReference type="InterPro" id="IPR029044">
    <property type="entry name" value="Nucleotide-diphossugar_trans"/>
</dbReference>
<protein>
    <submittedName>
        <fullName evidence="1">Glycoside hydrolase family 99-like domain-containing protein</fullName>
    </submittedName>
</protein>
<reference evidence="1" key="1">
    <citation type="submission" date="2021-01" db="EMBL/GenBank/DDBJ databases">
        <title>Genome sequence of Phenylobacterium sp. 20VBR1 isolated from a valley glaceir, Ny-Alesund, Svalbard.</title>
        <authorList>
            <person name="Thomas F.A."/>
            <person name="Krishnan K.P."/>
            <person name="Sinha R.K."/>
        </authorList>
    </citation>
    <scope>NUCLEOTIDE SEQUENCE</scope>
    <source>
        <strain evidence="1">20VBR1</strain>
    </source>
</reference>
<organism evidence="1">
    <name type="scientific">Phenylobacterium glaciei</name>
    <dbReference type="NCBI Taxonomy" id="2803784"/>
    <lineage>
        <taxon>Bacteria</taxon>
        <taxon>Pseudomonadati</taxon>
        <taxon>Pseudomonadota</taxon>
        <taxon>Alphaproteobacteria</taxon>
        <taxon>Caulobacterales</taxon>
        <taxon>Caulobacteraceae</taxon>
        <taxon>Phenylobacterium</taxon>
    </lineage>
</organism>
<name>A0A974S8L0_9CAUL</name>
<dbReference type="Gene3D" id="3.20.20.80">
    <property type="entry name" value="Glycosidases"/>
    <property type="match status" value="1"/>
</dbReference>
<dbReference type="AlphaFoldDB" id="A0A974S8L0"/>